<dbReference type="EMBL" id="CM047746">
    <property type="protein sequence ID" value="KAJ0020633.1"/>
    <property type="molecule type" value="Genomic_DNA"/>
</dbReference>
<name>A0ACC0XNG3_9ROSI</name>
<evidence type="ECO:0000313" key="1">
    <source>
        <dbReference type="EMBL" id="KAJ0020633.1"/>
    </source>
</evidence>
<organism evidence="1 2">
    <name type="scientific">Pistacia integerrima</name>
    <dbReference type="NCBI Taxonomy" id="434235"/>
    <lineage>
        <taxon>Eukaryota</taxon>
        <taxon>Viridiplantae</taxon>
        <taxon>Streptophyta</taxon>
        <taxon>Embryophyta</taxon>
        <taxon>Tracheophyta</taxon>
        <taxon>Spermatophyta</taxon>
        <taxon>Magnoliopsida</taxon>
        <taxon>eudicotyledons</taxon>
        <taxon>Gunneridae</taxon>
        <taxon>Pentapetalae</taxon>
        <taxon>rosids</taxon>
        <taxon>malvids</taxon>
        <taxon>Sapindales</taxon>
        <taxon>Anacardiaceae</taxon>
        <taxon>Pistacia</taxon>
    </lineage>
</organism>
<sequence length="125" mass="13556">MIPVTMIISYSFEKQVSCIELTEGDTIVMGSDGLFDNVFDHEIVSMMAKFSDVAETAKALANLARNHSMDSNFDSPYSMEARAKGFDVPLWKKILGLKLTGTSGKLDDITVIVGQVVSSGDTLIS</sequence>
<dbReference type="Proteomes" id="UP001163603">
    <property type="component" value="Chromosome 11"/>
</dbReference>
<reference evidence="2" key="1">
    <citation type="journal article" date="2023" name="G3 (Bethesda)">
        <title>Genome assembly and association tests identify interacting loci associated with vigor, precocity, and sex in interspecific pistachio rootstocks.</title>
        <authorList>
            <person name="Palmer W."/>
            <person name="Jacygrad E."/>
            <person name="Sagayaradj S."/>
            <person name="Cavanaugh K."/>
            <person name="Han R."/>
            <person name="Bertier L."/>
            <person name="Beede B."/>
            <person name="Kafkas S."/>
            <person name="Golino D."/>
            <person name="Preece J."/>
            <person name="Michelmore R."/>
        </authorList>
    </citation>
    <scope>NUCLEOTIDE SEQUENCE [LARGE SCALE GENOMIC DNA]</scope>
</reference>
<comment type="caution">
    <text evidence="1">The sequence shown here is derived from an EMBL/GenBank/DDBJ whole genome shotgun (WGS) entry which is preliminary data.</text>
</comment>
<accession>A0ACC0XNG3</accession>
<evidence type="ECO:0000313" key="2">
    <source>
        <dbReference type="Proteomes" id="UP001163603"/>
    </source>
</evidence>
<protein>
    <submittedName>
        <fullName evidence="1">Uncharacterized protein</fullName>
    </submittedName>
</protein>
<keyword evidence="2" id="KW-1185">Reference proteome</keyword>
<proteinExistence type="predicted"/>
<gene>
    <name evidence="1" type="ORF">Pint_32459</name>
</gene>